<reference evidence="3" key="1">
    <citation type="submission" date="2019-02" db="EMBL/GenBank/DDBJ databases">
        <title>A novel Candidatus Liberibacter species associated with the New Zealand native fuchsia psyllid, Ctenarytaina fuchsiae.</title>
        <authorList>
            <person name="Thompson S.M."/>
            <person name="Jorgensen N."/>
            <person name="David C."/>
            <person name="Bulman S.R."/>
            <person name="Smith G.R."/>
        </authorList>
    </citation>
    <scope>NUCLEOTIDE SEQUENCE</scope>
    <source>
        <strain evidence="3">Oxford</strain>
    </source>
</reference>
<keyword evidence="2" id="KW-1133">Transmembrane helix</keyword>
<evidence type="ECO:0000256" key="2">
    <source>
        <dbReference type="SAM" id="Phobius"/>
    </source>
</evidence>
<name>A0A937AG05_9HYPH</name>
<keyword evidence="2" id="KW-0812">Transmembrane</keyword>
<feature type="region of interest" description="Disordered" evidence="1">
    <location>
        <begin position="1"/>
        <end position="28"/>
    </location>
</feature>
<evidence type="ECO:0000256" key="1">
    <source>
        <dbReference type="SAM" id="MobiDB-lite"/>
    </source>
</evidence>
<dbReference type="SUPFAM" id="SSF58100">
    <property type="entry name" value="Bacterial hemolysins"/>
    <property type="match status" value="1"/>
</dbReference>
<organism evidence="3 4">
    <name type="scientific">Candidatus Liberibacter ctenarytainae</name>
    <dbReference type="NCBI Taxonomy" id="2020335"/>
    <lineage>
        <taxon>Bacteria</taxon>
        <taxon>Pseudomonadati</taxon>
        <taxon>Pseudomonadota</taxon>
        <taxon>Alphaproteobacteria</taxon>
        <taxon>Hyphomicrobiales</taxon>
        <taxon>Rhizobiaceae</taxon>
        <taxon>Liberibacter</taxon>
    </lineage>
</organism>
<proteinExistence type="predicted"/>
<feature type="transmembrane region" description="Helical" evidence="2">
    <location>
        <begin position="109"/>
        <end position="130"/>
    </location>
</feature>
<evidence type="ECO:0000313" key="4">
    <source>
        <dbReference type="Proteomes" id="UP000736856"/>
    </source>
</evidence>
<dbReference type="EMBL" id="SEOL01000013">
    <property type="protein sequence ID" value="MBL0849368.1"/>
    <property type="molecule type" value="Genomic_DNA"/>
</dbReference>
<feature type="compositionally biased region" description="Basic residues" evidence="1">
    <location>
        <begin position="10"/>
        <end position="20"/>
    </location>
</feature>
<accession>A0A937AG05</accession>
<dbReference type="Proteomes" id="UP000736856">
    <property type="component" value="Unassembled WGS sequence"/>
</dbReference>
<gene>
    <name evidence="3" type="ORF">EU981_04775</name>
</gene>
<dbReference type="AlphaFoldDB" id="A0A937AG05"/>
<evidence type="ECO:0000313" key="3">
    <source>
        <dbReference type="EMBL" id="MBL0849368.1"/>
    </source>
</evidence>
<comment type="caution">
    <text evidence="3">The sequence shown here is derived from an EMBL/GenBank/DDBJ whole genome shotgun (WGS) entry which is preliminary data.</text>
</comment>
<keyword evidence="2" id="KW-0472">Membrane</keyword>
<sequence length="132" mass="15100">MDSPETLKSKNSKRSTKKPKTAIPSDNDISNTVACIKNDLRDIKVDVREFRADIYTELKDASTVYSLLKNGNSRTFSSIQILKDLIEDNSNNTSKKIDKLSKYIRINRLIIIGYTLILITINLVLAYKYIIR</sequence>
<evidence type="ECO:0008006" key="5">
    <source>
        <dbReference type="Google" id="ProtNLM"/>
    </source>
</evidence>
<protein>
    <recommendedName>
        <fullName evidence="5">Transmembrane protein</fullName>
    </recommendedName>
</protein>